<feature type="signal peptide" evidence="5">
    <location>
        <begin position="1"/>
        <end position="21"/>
    </location>
</feature>
<dbReference type="AlphaFoldDB" id="A0AAU8BNG4"/>
<dbReference type="Gene3D" id="3.40.50.2300">
    <property type="match status" value="2"/>
</dbReference>
<dbReference type="GO" id="GO:0055085">
    <property type="term" value="P:transmembrane transport"/>
    <property type="evidence" value="ECO:0007669"/>
    <property type="project" value="UniProtKB-ARBA"/>
</dbReference>
<feature type="domain" description="Periplasmic binding protein" evidence="6">
    <location>
        <begin position="71"/>
        <end position="324"/>
    </location>
</feature>
<evidence type="ECO:0000256" key="2">
    <source>
        <dbReference type="ARBA" id="ARBA00007639"/>
    </source>
</evidence>
<dbReference type="SUPFAM" id="SSF53822">
    <property type="entry name" value="Periplasmic binding protein-like I"/>
    <property type="match status" value="1"/>
</dbReference>
<name>A0AAU8BNG4_9VIBR</name>
<protein>
    <recommendedName>
        <fullName evidence="3">Autoinducer 2-binding periplasmic protein LuxP</fullName>
    </recommendedName>
</protein>
<comment type="subcellular location">
    <subcellularLocation>
        <location evidence="1">Cell envelope</location>
    </subcellularLocation>
</comment>
<dbReference type="CDD" id="cd06303">
    <property type="entry name" value="PBP1_LuxPQ_Quorum_Sensing"/>
    <property type="match status" value="1"/>
</dbReference>
<evidence type="ECO:0000259" key="6">
    <source>
        <dbReference type="Pfam" id="PF13407"/>
    </source>
</evidence>
<proteinExistence type="inferred from homology"/>
<evidence type="ECO:0000256" key="4">
    <source>
        <dbReference type="ARBA" id="ARBA00022729"/>
    </source>
</evidence>
<organism evidence="7">
    <name type="scientific">Vibrio chaetopteri</name>
    <dbReference type="NCBI Taxonomy" id="3016528"/>
    <lineage>
        <taxon>Bacteria</taxon>
        <taxon>Pseudomonadati</taxon>
        <taxon>Pseudomonadota</taxon>
        <taxon>Gammaproteobacteria</taxon>
        <taxon>Vibrionales</taxon>
        <taxon>Vibrionaceae</taxon>
        <taxon>Vibrio</taxon>
    </lineage>
</organism>
<dbReference type="InterPro" id="IPR028082">
    <property type="entry name" value="Peripla_BP_I"/>
</dbReference>
<feature type="chain" id="PRO_5043403480" description="Autoinducer 2-binding periplasmic protein LuxP" evidence="5">
    <location>
        <begin position="22"/>
        <end position="367"/>
    </location>
</feature>
<gene>
    <name evidence="7" type="ORF">PG915_23320</name>
</gene>
<accession>A0AAU8BNG4</accession>
<dbReference type="GO" id="GO:0030246">
    <property type="term" value="F:carbohydrate binding"/>
    <property type="evidence" value="ECO:0007669"/>
    <property type="project" value="UniProtKB-ARBA"/>
</dbReference>
<evidence type="ECO:0000313" key="7">
    <source>
        <dbReference type="EMBL" id="XCD18202.1"/>
    </source>
</evidence>
<dbReference type="InterPro" id="IPR025997">
    <property type="entry name" value="SBP_2_dom"/>
</dbReference>
<keyword evidence="4 5" id="KW-0732">Signal</keyword>
<reference evidence="7" key="1">
    <citation type="submission" date="2023-01" db="EMBL/GenBank/DDBJ databases">
        <title>Vibrio sp. CB1-14 genome sequencing.</title>
        <authorList>
            <person name="Otstavnykh N."/>
            <person name="Isaeva M."/>
            <person name="Meleshko D."/>
        </authorList>
    </citation>
    <scope>NUCLEOTIDE SEQUENCE</scope>
    <source>
        <strain evidence="7">CB1-14</strain>
    </source>
</reference>
<dbReference type="PANTHER" id="PTHR46847:SF1">
    <property type="entry name" value="D-ALLOSE-BINDING PERIPLASMIC PROTEIN-RELATED"/>
    <property type="match status" value="1"/>
</dbReference>
<dbReference type="KEGG" id="vck:PG915_23320"/>
<dbReference type="Pfam" id="PF13407">
    <property type="entry name" value="Peripla_BP_4"/>
    <property type="match status" value="1"/>
</dbReference>
<dbReference type="GO" id="GO:0030313">
    <property type="term" value="C:cell envelope"/>
    <property type="evidence" value="ECO:0007669"/>
    <property type="project" value="UniProtKB-SubCell"/>
</dbReference>
<dbReference type="PANTHER" id="PTHR46847">
    <property type="entry name" value="D-ALLOSE-BINDING PERIPLASMIC PROTEIN-RELATED"/>
    <property type="match status" value="1"/>
</dbReference>
<sequence>MRKLHTFFTIILLAAPSFTISANTILSDYWNYQQFLKTYPKQKQLAEQLQQTVLESAVPLSVKQKEPVTISVVYPGQQVSDYWVRNIEAFERRLEELGVAYELNQVFTRPNEDYRQQSASLMEAVKNNSGYLIFTLDTTRHRKFIEHVLHSTDIKLILQNITTPVKSWADNPPFMYVGFDHVKGSLLLADYFKQRFGGEQTNYSVLYFSEGYVSDARGGTFIEQMDAQKSFNLSTSYYTKANRESGREATLNAMQQHPDVDFIYACATDVALGATDALRELGKTDVIVNGWGGGSAELDAIQRGDLDVTVMRMNDDTGVAMAEAIKWDLEQKPVPQVYSGSFELVTSEDNAQRIEELKSRAFRYSDR</sequence>
<evidence type="ECO:0000256" key="5">
    <source>
        <dbReference type="SAM" id="SignalP"/>
    </source>
</evidence>
<evidence type="ECO:0000256" key="1">
    <source>
        <dbReference type="ARBA" id="ARBA00004196"/>
    </source>
</evidence>
<dbReference type="RefSeq" id="WP_353499350.1">
    <property type="nucleotide sequence ID" value="NZ_CP115921.1"/>
</dbReference>
<dbReference type="EMBL" id="CP115921">
    <property type="protein sequence ID" value="XCD18202.1"/>
    <property type="molecule type" value="Genomic_DNA"/>
</dbReference>
<comment type="similarity">
    <text evidence="2">Belongs to the bacterial solute-binding protein 2 family.</text>
</comment>
<evidence type="ECO:0000256" key="3">
    <source>
        <dbReference type="ARBA" id="ARBA00022181"/>
    </source>
</evidence>